<organism evidence="2 3">
    <name type="scientific">Oryza sativa subsp. japonica</name>
    <name type="common">Rice</name>
    <dbReference type="NCBI Taxonomy" id="39947"/>
    <lineage>
        <taxon>Eukaryota</taxon>
        <taxon>Viridiplantae</taxon>
        <taxon>Streptophyta</taxon>
        <taxon>Embryophyta</taxon>
        <taxon>Tracheophyta</taxon>
        <taxon>Spermatophyta</taxon>
        <taxon>Magnoliopsida</taxon>
        <taxon>Liliopsida</taxon>
        <taxon>Poales</taxon>
        <taxon>Poaceae</taxon>
        <taxon>BOP clade</taxon>
        <taxon>Oryzoideae</taxon>
        <taxon>Oryzeae</taxon>
        <taxon>Oryzinae</taxon>
        <taxon>Oryza</taxon>
        <taxon>Oryza sativa</taxon>
    </lineage>
</organism>
<dbReference type="EMBL" id="AP003983">
    <property type="protein sequence ID" value="BAD07490.1"/>
    <property type="molecule type" value="Genomic_DNA"/>
</dbReference>
<dbReference type="Proteomes" id="UP000000763">
    <property type="component" value="Chromosome 2"/>
</dbReference>
<protein>
    <submittedName>
        <fullName evidence="2">Uncharacterized protein</fullName>
    </submittedName>
</protein>
<evidence type="ECO:0000313" key="1">
    <source>
        <dbReference type="EMBL" id="BAD07490.1"/>
    </source>
</evidence>
<name>Q6ZFY3_ORYSJ</name>
<evidence type="ECO:0000313" key="3">
    <source>
        <dbReference type="Proteomes" id="UP000000763"/>
    </source>
</evidence>
<reference evidence="3" key="3">
    <citation type="journal article" date="2005" name="Nature">
        <title>The map-based sequence of the rice genome.</title>
        <authorList>
            <consortium name="International rice genome sequencing project (IRGSP)"/>
            <person name="Matsumoto T."/>
            <person name="Wu J."/>
            <person name="Kanamori H."/>
            <person name="Katayose Y."/>
            <person name="Fujisawa M."/>
            <person name="Namiki N."/>
            <person name="Mizuno H."/>
            <person name="Yamamoto K."/>
            <person name="Antonio B.A."/>
            <person name="Baba T."/>
            <person name="Sakata K."/>
            <person name="Nagamura Y."/>
            <person name="Aoki H."/>
            <person name="Arikawa K."/>
            <person name="Arita K."/>
            <person name="Bito T."/>
            <person name="Chiden Y."/>
            <person name="Fujitsuka N."/>
            <person name="Fukunaka R."/>
            <person name="Hamada M."/>
            <person name="Harada C."/>
            <person name="Hayashi A."/>
            <person name="Hijishita S."/>
            <person name="Honda M."/>
            <person name="Hosokawa S."/>
            <person name="Ichikawa Y."/>
            <person name="Idonuma A."/>
            <person name="Iijima M."/>
            <person name="Ikeda M."/>
            <person name="Ikeno M."/>
            <person name="Ito K."/>
            <person name="Ito S."/>
            <person name="Ito T."/>
            <person name="Ito Y."/>
            <person name="Ito Y."/>
            <person name="Iwabuchi A."/>
            <person name="Kamiya K."/>
            <person name="Karasawa W."/>
            <person name="Kurita K."/>
            <person name="Katagiri S."/>
            <person name="Kikuta A."/>
            <person name="Kobayashi H."/>
            <person name="Kobayashi N."/>
            <person name="Machita K."/>
            <person name="Maehara T."/>
            <person name="Masukawa M."/>
            <person name="Mizubayashi T."/>
            <person name="Mukai Y."/>
            <person name="Nagasaki H."/>
            <person name="Nagata Y."/>
            <person name="Naito S."/>
            <person name="Nakashima M."/>
            <person name="Nakama Y."/>
            <person name="Nakamichi Y."/>
            <person name="Nakamura M."/>
            <person name="Meguro A."/>
            <person name="Negishi M."/>
            <person name="Ohta I."/>
            <person name="Ohta T."/>
            <person name="Okamoto M."/>
            <person name="Ono N."/>
            <person name="Saji S."/>
            <person name="Sakaguchi M."/>
            <person name="Sakai K."/>
            <person name="Shibata M."/>
            <person name="Shimokawa T."/>
            <person name="Song J."/>
            <person name="Takazaki Y."/>
            <person name="Terasawa K."/>
            <person name="Tsugane M."/>
            <person name="Tsuji K."/>
            <person name="Ueda S."/>
            <person name="Waki K."/>
            <person name="Yamagata H."/>
            <person name="Yamamoto M."/>
            <person name="Yamamoto S."/>
            <person name="Yamane H."/>
            <person name="Yoshiki S."/>
            <person name="Yoshihara R."/>
            <person name="Yukawa K."/>
            <person name="Zhong H."/>
            <person name="Yano M."/>
            <person name="Yuan Q."/>
            <person name="Ouyang S."/>
            <person name="Liu J."/>
            <person name="Jones K.M."/>
            <person name="Gansberger K."/>
            <person name="Moffat K."/>
            <person name="Hill J."/>
            <person name="Bera J."/>
            <person name="Fadrosh D."/>
            <person name="Jin S."/>
            <person name="Johri S."/>
            <person name="Kim M."/>
            <person name="Overton L."/>
            <person name="Reardon M."/>
            <person name="Tsitrin T."/>
            <person name="Vuong H."/>
            <person name="Weaver B."/>
            <person name="Ciecko A."/>
            <person name="Tallon L."/>
            <person name="Jackson J."/>
            <person name="Pai G."/>
            <person name="Aken S.V."/>
            <person name="Utterback T."/>
            <person name="Reidmuller S."/>
            <person name="Feldblyum T."/>
            <person name="Hsiao J."/>
            <person name="Zismann V."/>
            <person name="Iobst S."/>
            <person name="de Vazeille A.R."/>
            <person name="Buell C.R."/>
            <person name="Ying K."/>
            <person name="Li Y."/>
            <person name="Lu T."/>
            <person name="Huang Y."/>
            <person name="Zhao Q."/>
            <person name="Feng Q."/>
            <person name="Zhang L."/>
            <person name="Zhu J."/>
            <person name="Weng Q."/>
            <person name="Mu J."/>
            <person name="Lu Y."/>
            <person name="Fan D."/>
            <person name="Liu Y."/>
            <person name="Guan J."/>
            <person name="Zhang Y."/>
            <person name="Yu S."/>
            <person name="Liu X."/>
            <person name="Zhang Y."/>
            <person name="Hong G."/>
            <person name="Han B."/>
            <person name="Choisne N."/>
            <person name="Demange N."/>
            <person name="Orjeda G."/>
            <person name="Samain S."/>
            <person name="Cattolico L."/>
            <person name="Pelletier E."/>
            <person name="Couloux A."/>
            <person name="Segurens B."/>
            <person name="Wincker P."/>
            <person name="D'Hont A."/>
            <person name="Scarpelli C."/>
            <person name="Weissenbach J."/>
            <person name="Salanoubat M."/>
            <person name="Quetier F."/>
            <person name="Yu Y."/>
            <person name="Kim H.R."/>
            <person name="Rambo T."/>
            <person name="Currie J."/>
            <person name="Collura K."/>
            <person name="Luo M."/>
            <person name="Yang T."/>
            <person name="Ammiraju J.S.S."/>
            <person name="Engler F."/>
            <person name="Soderlund C."/>
            <person name="Wing R.A."/>
            <person name="Palmer L.E."/>
            <person name="de la Bastide M."/>
            <person name="Spiegel L."/>
            <person name="Nascimento L."/>
            <person name="Zutavern T."/>
            <person name="O'Shaughnessy A."/>
            <person name="Dike S."/>
            <person name="Dedhia N."/>
            <person name="Preston R."/>
            <person name="Balija V."/>
            <person name="McCombie W.R."/>
            <person name="Chow T."/>
            <person name="Chen H."/>
            <person name="Chung M."/>
            <person name="Chen C."/>
            <person name="Shaw J."/>
            <person name="Wu H."/>
            <person name="Hsiao K."/>
            <person name="Chao Y."/>
            <person name="Chu M."/>
            <person name="Cheng C."/>
            <person name="Hour A."/>
            <person name="Lee P."/>
            <person name="Lin S."/>
            <person name="Lin Y."/>
            <person name="Liou J."/>
            <person name="Liu S."/>
            <person name="Hsing Y."/>
            <person name="Raghuvanshi S."/>
            <person name="Mohanty A."/>
            <person name="Bharti A.K."/>
            <person name="Gaur A."/>
            <person name="Gupta V."/>
            <person name="Kumar D."/>
            <person name="Ravi V."/>
            <person name="Vij S."/>
            <person name="Kapur A."/>
            <person name="Khurana P."/>
            <person name="Khurana P."/>
            <person name="Khurana J.P."/>
            <person name="Tyagi A.K."/>
            <person name="Gaikwad K."/>
            <person name="Singh A."/>
            <person name="Dalal V."/>
            <person name="Srivastava S."/>
            <person name="Dixit A."/>
            <person name="Pal A.K."/>
            <person name="Ghazi I.A."/>
            <person name="Yadav M."/>
            <person name="Pandit A."/>
            <person name="Bhargava A."/>
            <person name="Sureshbabu K."/>
            <person name="Batra K."/>
            <person name="Sharma T.R."/>
            <person name="Mohapatra T."/>
            <person name="Singh N.K."/>
            <person name="Messing J."/>
            <person name="Nelson A.B."/>
            <person name="Fuks G."/>
            <person name="Kavchok S."/>
            <person name="Keizer G."/>
            <person name="Linton E."/>
            <person name="Llaca V."/>
            <person name="Song R."/>
            <person name="Tanyolac B."/>
            <person name="Young S."/>
            <person name="Ho-Il K."/>
            <person name="Hahn J.H."/>
            <person name="Sangsakoo G."/>
            <person name="Vanavichit A."/>
            <person name="de Mattos Luiz.A.T."/>
            <person name="Zimmer P.D."/>
            <person name="Malone G."/>
            <person name="Dellagostin O."/>
            <person name="de Oliveira A.C."/>
            <person name="Bevan M."/>
            <person name="Bancroft I."/>
            <person name="Minx P."/>
            <person name="Cordum H."/>
            <person name="Wilson R."/>
            <person name="Cheng Z."/>
            <person name="Jin W."/>
            <person name="Jiang J."/>
            <person name="Leong S.A."/>
            <person name="Iwama H."/>
            <person name="Gojobori T."/>
            <person name="Itoh T."/>
            <person name="Niimura Y."/>
            <person name="Fujii Y."/>
            <person name="Habara T."/>
            <person name="Sakai H."/>
            <person name="Sato Y."/>
            <person name="Wilson G."/>
            <person name="Kumar K."/>
            <person name="McCouch S."/>
            <person name="Juretic N."/>
            <person name="Hoen D."/>
            <person name="Wright S."/>
            <person name="Bruskiewich R."/>
            <person name="Bureau T."/>
            <person name="Miyao A."/>
            <person name="Hirochika H."/>
            <person name="Nishikawa T."/>
            <person name="Kadowaki K."/>
            <person name="Sugiura M."/>
            <person name="Burr B."/>
            <person name="Sasaki T."/>
        </authorList>
    </citation>
    <scope>NUCLEOTIDE SEQUENCE [LARGE SCALE GENOMIC DNA]</scope>
    <source>
        <strain evidence="3">cv. Nipponbare</strain>
    </source>
</reference>
<sequence>MRGGGGSNWCQPERGRDEAGRGRLDLLVGGACPLIRRHSRGRGDGGDDDARAEVDDGSIASGSFTNTFRMAVLVCHLGFSKVKKALSLGSERRPCESIAIVHDFADRIVHIVVVLEPHPPQCRTPPMARRARLGALLAAISLSSMAGSGGSEREAEQHAGA</sequence>
<dbReference type="EMBL" id="AP004161">
    <property type="protein sequence ID" value="BAD07772.1"/>
    <property type="molecule type" value="Genomic_DNA"/>
</dbReference>
<gene>
    <name evidence="1" type="ORF">OJ1038_A06.11</name>
    <name evidence="2" type="ORF">OJ1311_H06.21</name>
</gene>
<dbReference type="AlphaFoldDB" id="Q6ZFY3"/>
<proteinExistence type="predicted"/>
<evidence type="ECO:0000313" key="2">
    <source>
        <dbReference type="EMBL" id="BAD07772.1"/>
    </source>
</evidence>
<reference evidence="3" key="4">
    <citation type="journal article" date="2008" name="Nucleic Acids Res.">
        <title>The rice annotation project database (RAP-DB): 2008 update.</title>
        <authorList>
            <consortium name="The rice annotation project (RAP)"/>
        </authorList>
    </citation>
    <scope>GENOME REANNOTATION</scope>
    <source>
        <strain evidence="3">cv. Nipponbare</strain>
    </source>
</reference>
<reference evidence="2" key="2">
    <citation type="submission" date="2001-09" db="EMBL/GenBank/DDBJ databases">
        <title>Oryza sativa nipponbare(GA3) genomic DNA, chromosome 2, BAC clone:OJ1311_H06.</title>
        <authorList>
            <person name="Sasaki T."/>
            <person name="Matsumoto T."/>
            <person name="Yamamoto K."/>
        </authorList>
    </citation>
    <scope>NUCLEOTIDE SEQUENCE</scope>
</reference>
<reference evidence="1" key="1">
    <citation type="submission" date="2001-08" db="EMBL/GenBank/DDBJ databases">
        <title>Oryza sativa nipponbare(GA3) genomic DNA, chromosome 2, BAC clone:OJ1038_A06.</title>
        <authorList>
            <person name="Sasaki T."/>
            <person name="Matsumoto T."/>
            <person name="Yamamoto K."/>
        </authorList>
    </citation>
    <scope>NUCLEOTIDE SEQUENCE</scope>
</reference>
<accession>Q6ZFY3</accession>